<accession>A0ABW7NVQ2</accession>
<protein>
    <submittedName>
        <fullName evidence="1">Uncharacterized protein</fullName>
    </submittedName>
</protein>
<reference evidence="1 2" key="1">
    <citation type="submission" date="2023-08" db="EMBL/GenBank/DDBJ databases">
        <title>Genomic and mutational analysis of Pseudomonas syringae pv. tagetis EB037 pathogenicity on sunflower.</title>
        <authorList>
            <person name="Maul J.E."/>
        </authorList>
    </citation>
    <scope>NUCLEOTIDE SEQUENCE [LARGE SCALE GENOMIC DNA]</scope>
    <source>
        <strain evidence="1 2">EB037_T1</strain>
    </source>
</reference>
<proteinExistence type="predicted"/>
<comment type="caution">
    <text evidence="1">The sequence shown here is derived from an EMBL/GenBank/DDBJ whole genome shotgun (WGS) entry which is preliminary data.</text>
</comment>
<feature type="non-terminal residue" evidence="1">
    <location>
        <position position="94"/>
    </location>
</feature>
<sequence length="94" mass="10115">LPARLELARVYAEDQRDRDAVALFRAIAAGINADDPATAGVRARVDGYLSALQARQRWKGALSAGPAWSDNINRSSASRTCLFGVGDACIIERK</sequence>
<evidence type="ECO:0000313" key="2">
    <source>
        <dbReference type="Proteomes" id="UP001610657"/>
    </source>
</evidence>
<organism evidence="1 2">
    <name type="scientific">Pseudomonas syringae pv. tagetis</name>
    <dbReference type="NCBI Taxonomy" id="129140"/>
    <lineage>
        <taxon>Bacteria</taxon>
        <taxon>Pseudomonadati</taxon>
        <taxon>Pseudomonadota</taxon>
        <taxon>Gammaproteobacteria</taxon>
        <taxon>Pseudomonadales</taxon>
        <taxon>Pseudomonadaceae</taxon>
        <taxon>Pseudomonas</taxon>
    </lineage>
</organism>
<name>A0ABW7NVQ2_9PSED</name>
<feature type="non-terminal residue" evidence="1">
    <location>
        <position position="1"/>
    </location>
</feature>
<dbReference type="EMBL" id="JAVCQK010000203">
    <property type="protein sequence ID" value="MFH7518990.1"/>
    <property type="molecule type" value="Genomic_DNA"/>
</dbReference>
<evidence type="ECO:0000313" key="1">
    <source>
        <dbReference type="EMBL" id="MFH7518990.1"/>
    </source>
</evidence>
<gene>
    <name evidence="1" type="ORF">RA271_28105</name>
</gene>
<dbReference type="Proteomes" id="UP001610657">
    <property type="component" value="Unassembled WGS sequence"/>
</dbReference>
<keyword evidence="2" id="KW-1185">Reference proteome</keyword>